<dbReference type="OrthoDB" id="149585at2"/>
<dbReference type="Gene3D" id="3.40.1640.10">
    <property type="entry name" value="PSTPO5379-like"/>
    <property type="match status" value="1"/>
</dbReference>
<dbReference type="PANTHER" id="PTHR32022:SF10">
    <property type="entry name" value="D-GLUTAMATE CYCLASE, MITOCHONDRIAL"/>
    <property type="match status" value="1"/>
</dbReference>
<dbReference type="EC" id="4.2.1.-" evidence="3"/>
<dbReference type="Gene3D" id="3.30.2040.10">
    <property type="entry name" value="PSTPO5379-like domain"/>
    <property type="match status" value="1"/>
</dbReference>
<evidence type="ECO:0000313" key="6">
    <source>
        <dbReference type="Proteomes" id="UP000312512"/>
    </source>
</evidence>
<evidence type="ECO:0000256" key="2">
    <source>
        <dbReference type="ARBA" id="ARBA00023239"/>
    </source>
</evidence>
<dbReference type="InterPro" id="IPR038021">
    <property type="entry name" value="Putative_hydro-lyase"/>
</dbReference>
<accession>A0A5C4W9J9</accession>
<keyword evidence="2 3" id="KW-0456">Lyase</keyword>
<dbReference type="SUPFAM" id="SSF160920">
    <property type="entry name" value="PSTPO5379-like"/>
    <property type="match status" value="1"/>
</dbReference>
<dbReference type="GO" id="GO:0016829">
    <property type="term" value="F:lyase activity"/>
    <property type="evidence" value="ECO:0007669"/>
    <property type="project" value="UniProtKB-KW"/>
</dbReference>
<dbReference type="NCBIfam" id="NF003969">
    <property type="entry name" value="PRK05463.1"/>
    <property type="match status" value="1"/>
</dbReference>
<comment type="caution">
    <text evidence="5">The sequence shown here is derived from an EMBL/GenBank/DDBJ whole genome shotgun (WGS) entry which is preliminary data.</text>
</comment>
<dbReference type="InterPro" id="IPR016938">
    <property type="entry name" value="UPF0317"/>
</dbReference>
<dbReference type="Pfam" id="PF07286">
    <property type="entry name" value="D-Glu_cyclase"/>
    <property type="match status" value="1"/>
</dbReference>
<dbReference type="InterPro" id="IPR009906">
    <property type="entry name" value="D-Glu_cyclase"/>
</dbReference>
<evidence type="ECO:0000256" key="1">
    <source>
        <dbReference type="ARBA" id="ARBA00007896"/>
    </source>
</evidence>
<name>A0A5C4W9J9_9ACTN</name>
<protein>
    <recommendedName>
        <fullName evidence="3">Putative hydro-lyase FH608_024190</fullName>
        <ecNumber evidence="3">4.2.1.-</ecNumber>
    </recommendedName>
</protein>
<dbReference type="HAMAP" id="MF_01830">
    <property type="entry name" value="Hydro_lyase"/>
    <property type="match status" value="1"/>
</dbReference>
<organism evidence="5 6">
    <name type="scientific">Nonomuraea phyllanthi</name>
    <dbReference type="NCBI Taxonomy" id="2219224"/>
    <lineage>
        <taxon>Bacteria</taxon>
        <taxon>Bacillati</taxon>
        <taxon>Actinomycetota</taxon>
        <taxon>Actinomycetes</taxon>
        <taxon>Streptosporangiales</taxon>
        <taxon>Streptosporangiaceae</taxon>
        <taxon>Nonomuraea</taxon>
    </lineage>
</organism>
<keyword evidence="6" id="KW-1185">Reference proteome</keyword>
<evidence type="ECO:0000256" key="4">
    <source>
        <dbReference type="SAM" id="MobiDB-lite"/>
    </source>
</evidence>
<evidence type="ECO:0000256" key="3">
    <source>
        <dbReference type="HAMAP-Rule" id="MF_01830"/>
    </source>
</evidence>
<dbReference type="EMBL" id="VDLX02000009">
    <property type="protein sequence ID" value="KAB8192600.1"/>
    <property type="molecule type" value="Genomic_DNA"/>
</dbReference>
<evidence type="ECO:0000313" key="5">
    <source>
        <dbReference type="EMBL" id="KAB8192600.1"/>
    </source>
</evidence>
<gene>
    <name evidence="5" type="ORF">FH608_024190</name>
</gene>
<comment type="similarity">
    <text evidence="1 3">Belongs to the D-glutamate cyclase family.</text>
</comment>
<dbReference type="PANTHER" id="PTHR32022">
    <property type="entry name" value="D-GLUTAMATE CYCLASE, MITOCHONDRIAL"/>
    <property type="match status" value="1"/>
</dbReference>
<dbReference type="PIRSF" id="PIRSF029755">
    <property type="entry name" value="UCP029755"/>
    <property type="match status" value="1"/>
</dbReference>
<dbReference type="AlphaFoldDB" id="A0A5C4W9J9"/>
<dbReference type="FunFam" id="3.30.2040.10:FF:000001">
    <property type="entry name" value="D-glutamate cyclase, mitochondrial"/>
    <property type="match status" value="1"/>
</dbReference>
<proteinExistence type="inferred from homology"/>
<feature type="region of interest" description="Disordered" evidence="4">
    <location>
        <begin position="1"/>
        <end position="36"/>
    </location>
</feature>
<sequence>MPTRRASAQVNRARPQARRPAFPQVRSPGLPQGNAWWTGRQGSPYCRSVHYSPRGNVADLSPARARERFRAGERVPTAGWCRGWTQANLIAVPSGLRYELLLFAQLNPQACPVLDVGEPGAWSTPLFPGDLRTDLPGYRLYRDGRPVADLGDVREEWRDDLVPFLIGCSFTFEAALLAAGVPVRHLELGTNVPMYVTDVPCSAAGSLSGPLVVSMRPVPEALVATAVEVSGRYPMVHGAPVHTGDPAAIGIADLARPDFGDPVEVRAGEVPLFWACGVTPQAAVMASGVEYAIGHLPGHMAILDARDDDYRV</sequence>
<feature type="compositionally biased region" description="Low complexity" evidence="4">
    <location>
        <begin position="8"/>
        <end position="26"/>
    </location>
</feature>
<reference evidence="5 6" key="1">
    <citation type="submission" date="2019-10" db="EMBL/GenBank/DDBJ databases">
        <title>Nonomuraea sp. nov., isolated from Phyllanthus amarus.</title>
        <authorList>
            <person name="Klykleung N."/>
            <person name="Tanasupawat S."/>
        </authorList>
    </citation>
    <scope>NUCLEOTIDE SEQUENCE [LARGE SCALE GENOMIC DNA]</scope>
    <source>
        <strain evidence="5 6">PA1-10</strain>
    </source>
</reference>
<dbReference type="Proteomes" id="UP000312512">
    <property type="component" value="Unassembled WGS sequence"/>
</dbReference>